<accession>A0A168T9Q9</accession>
<evidence type="ECO:0000313" key="6">
    <source>
        <dbReference type="EMBL" id="SAM09708.1"/>
    </source>
</evidence>
<dbReference type="AlphaFoldDB" id="A0A168T9Q9"/>
<evidence type="ECO:0000256" key="1">
    <source>
        <dbReference type="ARBA" id="ARBA00022669"/>
    </source>
</evidence>
<dbReference type="Pfam" id="PF01476">
    <property type="entry name" value="LysM"/>
    <property type="match status" value="2"/>
</dbReference>
<dbReference type="PANTHER" id="PTHR34997:SF1">
    <property type="entry name" value="PEPTIDOGLYCAN-BINDING LYSIN DOMAIN"/>
    <property type="match status" value="1"/>
</dbReference>
<protein>
    <recommendedName>
        <fullName evidence="5">LysM domain-containing protein</fullName>
    </recommendedName>
</protein>
<gene>
    <name evidence="6" type="primary">ABSGL_15409.1 scaffold 16614</name>
</gene>
<evidence type="ECO:0000256" key="4">
    <source>
        <dbReference type="SAM" id="SignalP"/>
    </source>
</evidence>
<dbReference type="EMBL" id="LT555165">
    <property type="protein sequence ID" value="SAM09708.1"/>
    <property type="molecule type" value="Genomic_DNA"/>
</dbReference>
<keyword evidence="4" id="KW-0732">Signal</keyword>
<feature type="compositionally biased region" description="Basic and acidic residues" evidence="3">
    <location>
        <begin position="192"/>
        <end position="325"/>
    </location>
</feature>
<sequence>MRLSLLMAAGLLTRPIFGAVEEAFVLTQSPDQDYNAQGQWIHLSKRHGDPCQKYHTVISGETCSVIAQRYGIPLDDFYAWNTQVNAKCTNLKPTKKYCVSSSEGEDKTECSKSHIVAKGDTCTKLALANGISVGQFYKLNPTVNRGTCDNLLVGNGYCVGTSIKKKNTDKKKVPAHHNEDSVTSSSIVSSDNDDKKKQQDVADKKKQQDEAEAKKKQQDEAEAKKKEQDEAEAKKKQQDEVEAKKKQQDEAEAKKEQQEEAEAKKKQQDEAEAKKKQQEEAEAKKKLEEAEAKKKQQEEAEAKKKQEEAEAKKKQEEAEAKKKQEDADDDDNDNDDDDDDESVDHKISNLKQRHLLKRQAAFTYYWTAHASDYSSSGKKVSIKTCGGTKTIATIPQAYADALVMEGSGVISKSKVVNLGSCTCTKNYACFMELDAKTEAYGLTSYGTSLRPFITVAANDLRRNTKIYIPTLDGWSIPGSNKKHNGCLLVDDKSWSFDGNHIDWRTSKSVGVSPLPFRKTSLLF</sequence>
<evidence type="ECO:0000256" key="3">
    <source>
        <dbReference type="SAM" id="MobiDB-lite"/>
    </source>
</evidence>
<dbReference type="InParanoid" id="A0A168T9Q9"/>
<reference evidence="6" key="1">
    <citation type="submission" date="2016-04" db="EMBL/GenBank/DDBJ databases">
        <authorList>
            <person name="Evans L.H."/>
            <person name="Alamgir A."/>
            <person name="Owens N."/>
            <person name="Weber N.D."/>
            <person name="Virtaneva K."/>
            <person name="Barbian K."/>
            <person name="Babar A."/>
            <person name="Rosenke K."/>
        </authorList>
    </citation>
    <scope>NUCLEOTIDE SEQUENCE [LARGE SCALE GENOMIC DNA]</scope>
    <source>
        <strain evidence="6">CBS 101.48</strain>
    </source>
</reference>
<feature type="chain" id="PRO_5007900435" description="LysM domain-containing protein" evidence="4">
    <location>
        <begin position="19"/>
        <end position="523"/>
    </location>
</feature>
<dbReference type="GO" id="GO:0008061">
    <property type="term" value="F:chitin binding"/>
    <property type="evidence" value="ECO:0007669"/>
    <property type="project" value="UniProtKB-KW"/>
</dbReference>
<dbReference type="STRING" id="4829.A0A168T9Q9"/>
<evidence type="ECO:0000259" key="5">
    <source>
        <dbReference type="PROSITE" id="PS51782"/>
    </source>
</evidence>
<dbReference type="SMART" id="SM00257">
    <property type="entry name" value="LysM"/>
    <property type="match status" value="2"/>
</dbReference>
<feature type="signal peptide" evidence="4">
    <location>
        <begin position="1"/>
        <end position="18"/>
    </location>
</feature>
<organism evidence="6">
    <name type="scientific">Absidia glauca</name>
    <name type="common">Pin mould</name>
    <dbReference type="NCBI Taxonomy" id="4829"/>
    <lineage>
        <taxon>Eukaryota</taxon>
        <taxon>Fungi</taxon>
        <taxon>Fungi incertae sedis</taxon>
        <taxon>Mucoromycota</taxon>
        <taxon>Mucoromycotina</taxon>
        <taxon>Mucoromycetes</taxon>
        <taxon>Mucorales</taxon>
        <taxon>Cunninghamellaceae</taxon>
        <taxon>Absidia</taxon>
    </lineage>
</organism>
<dbReference type="InterPro" id="IPR052210">
    <property type="entry name" value="LysM1-like"/>
</dbReference>
<name>A0A168T9Q9_ABSGL</name>
<dbReference type="InterPro" id="IPR018392">
    <property type="entry name" value="LysM"/>
</dbReference>
<proteinExistence type="predicted"/>
<dbReference type="Proteomes" id="UP000078561">
    <property type="component" value="Unassembled WGS sequence"/>
</dbReference>
<feature type="domain" description="LysM" evidence="5">
    <location>
        <begin position="53"/>
        <end position="99"/>
    </location>
</feature>
<dbReference type="Gene3D" id="3.10.350.10">
    <property type="entry name" value="LysM domain"/>
    <property type="match status" value="2"/>
</dbReference>
<dbReference type="InterPro" id="IPR036779">
    <property type="entry name" value="LysM_dom_sf"/>
</dbReference>
<feature type="compositionally biased region" description="Acidic residues" evidence="3">
    <location>
        <begin position="326"/>
        <end position="342"/>
    </location>
</feature>
<dbReference type="PROSITE" id="PS51782">
    <property type="entry name" value="LYSM"/>
    <property type="match status" value="2"/>
</dbReference>
<evidence type="ECO:0000256" key="2">
    <source>
        <dbReference type="ARBA" id="ARBA00023026"/>
    </source>
</evidence>
<dbReference type="CDD" id="cd00118">
    <property type="entry name" value="LysM"/>
    <property type="match status" value="2"/>
</dbReference>
<keyword evidence="2" id="KW-0843">Virulence</keyword>
<dbReference type="PANTHER" id="PTHR34997">
    <property type="entry name" value="AM15"/>
    <property type="match status" value="1"/>
</dbReference>
<dbReference type="OrthoDB" id="5985073at2759"/>
<feature type="region of interest" description="Disordered" evidence="3">
    <location>
        <begin position="166"/>
        <end position="346"/>
    </location>
</feature>
<evidence type="ECO:0000313" key="7">
    <source>
        <dbReference type="Proteomes" id="UP000078561"/>
    </source>
</evidence>
<feature type="compositionally biased region" description="Basic and acidic residues" evidence="3">
    <location>
        <begin position="170"/>
        <end position="180"/>
    </location>
</feature>
<dbReference type="SUPFAM" id="SSF54106">
    <property type="entry name" value="LysM domain"/>
    <property type="match status" value="2"/>
</dbReference>
<feature type="domain" description="LysM" evidence="5">
    <location>
        <begin position="112"/>
        <end position="159"/>
    </location>
</feature>
<feature type="compositionally biased region" description="Low complexity" evidence="3">
    <location>
        <begin position="181"/>
        <end position="190"/>
    </location>
</feature>
<keyword evidence="7" id="KW-1185">Reference proteome</keyword>
<keyword evidence="1" id="KW-0147">Chitin-binding</keyword>